<dbReference type="GO" id="GO:0003677">
    <property type="term" value="F:DNA binding"/>
    <property type="evidence" value="ECO:0007669"/>
    <property type="project" value="UniProtKB-UniRule"/>
</dbReference>
<keyword evidence="5 7" id="KW-0234">DNA repair</keyword>
<dbReference type="GO" id="GO:0006289">
    <property type="term" value="P:nucleotide-excision repair"/>
    <property type="evidence" value="ECO:0007669"/>
    <property type="project" value="UniProtKB-UniRule"/>
</dbReference>
<reference evidence="10 11" key="1">
    <citation type="submission" date="2020-05" db="EMBL/GenBank/DDBJ databases">
        <title>Mucilaginibacter mali sp. nov.</title>
        <authorList>
            <person name="Kim H.S."/>
            <person name="Lee K.C."/>
            <person name="Suh M.K."/>
            <person name="Kim J.-S."/>
            <person name="Han K.-I."/>
            <person name="Eom M.K."/>
            <person name="Shin Y.K."/>
            <person name="Lee J.-S."/>
        </authorList>
    </citation>
    <scope>NUCLEOTIDE SEQUENCE [LARGE SCALE GENOMIC DNA]</scope>
    <source>
        <strain evidence="10 11">G2-14</strain>
    </source>
</reference>
<evidence type="ECO:0000256" key="4">
    <source>
        <dbReference type="ARBA" id="ARBA00022881"/>
    </source>
</evidence>
<dbReference type="GO" id="GO:0009380">
    <property type="term" value="C:excinuclease repair complex"/>
    <property type="evidence" value="ECO:0007669"/>
    <property type="project" value="InterPro"/>
</dbReference>
<comment type="function">
    <text evidence="7">The UvrABC repair system catalyzes the recognition and processing of DNA lesions. UvrC both incises the 5' and 3' sides of the lesion. The N-terminal half is responsible for the 3' incision and the C-terminal half is responsible for the 5' incision.</text>
</comment>
<dbReference type="CDD" id="cd10434">
    <property type="entry name" value="GIY-YIG_UvrC_Cho"/>
    <property type="match status" value="1"/>
</dbReference>
<dbReference type="SMART" id="SM00465">
    <property type="entry name" value="GIYc"/>
    <property type="match status" value="1"/>
</dbReference>
<dbReference type="InterPro" id="IPR047296">
    <property type="entry name" value="GIY-YIG_UvrC_Cho"/>
</dbReference>
<comment type="similarity">
    <text evidence="7">Belongs to the UvrC family.</text>
</comment>
<dbReference type="PANTHER" id="PTHR30562">
    <property type="entry name" value="UVRC/OXIDOREDUCTASE"/>
    <property type="match status" value="1"/>
</dbReference>
<comment type="subcellular location">
    <subcellularLocation>
        <location evidence="7">Cytoplasm</location>
    </subcellularLocation>
</comment>
<dbReference type="InterPro" id="IPR000305">
    <property type="entry name" value="GIY-YIG_endonuc"/>
</dbReference>
<sequence length="598" mass="69250">MFDYREALKKIPHKPGVYQYWDSNNELMYIGKAKDLRNRVASYFINKDTQFNGKTRVLVSKIRNITFTIVDTEIDAWLLENSLIKKHQPRYNINLKDDKTYPWIIIKNENFPRIFWTRKIIRDGSKYLGPYGSVGMMHTILDLIRETYPLRTCNLPLTRQNIDAGKFKVCLEYQLGNCKGPCQNYQTEEDYQQNLEEITNILNGKTGAVVKGLKAQIDAAAANLDFELAHRLKNKFDVLENYQSKSTVVNSSITDVDVFSIASEEKYAFVNFLKVMNGTITQTQTIELKKKLDESDEELLTFAITEFRSRFNSQSKEIVVPFDIELDDPAIKFTVPKLGEKKKLLDLSQKNVIFFKTERIDQYEKLNPDVRTDRLLTQMMKDLRMNQLPRHIECFDNSNFQGKYPVSAIVVFKNAKPSKKDYRFFNVKTVEGPNDFATMEEAVFRRYRRMLDEGTALPQLIIIDGGKGQLSSAMKSLKLLGIETQVTIIGIAKRLEELFYPGDQYPMYLDKKSETLKIIQQLRDEAHRFGITAHRKKRDKGTLTTELHLIPGIGKVTADKLLKYFKSVKKVREATEEELLEAANLKQAKAIMEYFKAQ</sequence>
<dbReference type="InterPro" id="IPR050066">
    <property type="entry name" value="UvrABC_protein_C"/>
</dbReference>
<protein>
    <recommendedName>
        <fullName evidence="7">UvrABC system protein C</fullName>
        <shortName evidence="7">Protein UvrC</shortName>
    </recommendedName>
    <alternativeName>
        <fullName evidence="7">Excinuclease ABC subunit C</fullName>
    </alternativeName>
</protein>
<dbReference type="InterPro" id="IPR036876">
    <property type="entry name" value="UVR_dom_sf"/>
</dbReference>
<dbReference type="Gene3D" id="3.30.420.340">
    <property type="entry name" value="UvrC, RNAse H endonuclease domain"/>
    <property type="match status" value="1"/>
</dbReference>
<evidence type="ECO:0000259" key="9">
    <source>
        <dbReference type="PROSITE" id="PS50165"/>
    </source>
</evidence>
<keyword evidence="6 7" id="KW-0742">SOS response</keyword>
<dbReference type="SUPFAM" id="SSF82771">
    <property type="entry name" value="GIY-YIG endonuclease"/>
    <property type="match status" value="1"/>
</dbReference>
<feature type="domain" description="GIY-YIG" evidence="8">
    <location>
        <begin position="13"/>
        <end position="93"/>
    </location>
</feature>
<dbReference type="Pfam" id="PF01541">
    <property type="entry name" value="GIY-YIG"/>
    <property type="match status" value="1"/>
</dbReference>
<dbReference type="Pfam" id="PF08459">
    <property type="entry name" value="UvrC_RNaseH_dom"/>
    <property type="match status" value="1"/>
</dbReference>
<evidence type="ECO:0000256" key="3">
    <source>
        <dbReference type="ARBA" id="ARBA00022769"/>
    </source>
</evidence>
<organism evidence="10 11">
    <name type="scientific">Mucilaginibacter mali</name>
    <dbReference type="NCBI Taxonomy" id="2740462"/>
    <lineage>
        <taxon>Bacteria</taxon>
        <taxon>Pseudomonadati</taxon>
        <taxon>Bacteroidota</taxon>
        <taxon>Sphingobacteriia</taxon>
        <taxon>Sphingobacteriales</taxon>
        <taxon>Sphingobacteriaceae</taxon>
        <taxon>Mucilaginibacter</taxon>
    </lineage>
</organism>
<name>A0A7D4TNH4_9SPHI</name>
<keyword evidence="1 7" id="KW-0963">Cytoplasm</keyword>
<dbReference type="NCBIfam" id="TIGR00194">
    <property type="entry name" value="uvrC"/>
    <property type="match status" value="1"/>
</dbReference>
<gene>
    <name evidence="7" type="primary">uvrC</name>
    <name evidence="10" type="ORF">HQ865_14840</name>
</gene>
<dbReference type="SUPFAM" id="SSF47781">
    <property type="entry name" value="RuvA domain 2-like"/>
    <property type="match status" value="1"/>
</dbReference>
<dbReference type="InterPro" id="IPR038476">
    <property type="entry name" value="UvrC_RNase_H_dom_sf"/>
</dbReference>
<dbReference type="InterPro" id="IPR035901">
    <property type="entry name" value="GIY-YIG_endonuc_sf"/>
</dbReference>
<dbReference type="GO" id="GO:0009381">
    <property type="term" value="F:excinuclease ABC activity"/>
    <property type="evidence" value="ECO:0007669"/>
    <property type="project" value="UniProtKB-UniRule"/>
</dbReference>
<dbReference type="SUPFAM" id="SSF46600">
    <property type="entry name" value="C-terminal UvrC-binding domain of UvrB"/>
    <property type="match status" value="1"/>
</dbReference>
<proteinExistence type="inferred from homology"/>
<dbReference type="PROSITE" id="PS50165">
    <property type="entry name" value="UVRC"/>
    <property type="match status" value="1"/>
</dbReference>
<keyword evidence="2 7" id="KW-0227">DNA damage</keyword>
<evidence type="ECO:0000256" key="1">
    <source>
        <dbReference type="ARBA" id="ARBA00022490"/>
    </source>
</evidence>
<dbReference type="HAMAP" id="MF_00203">
    <property type="entry name" value="UvrC"/>
    <property type="match status" value="1"/>
</dbReference>
<dbReference type="InterPro" id="IPR004791">
    <property type="entry name" value="UvrC"/>
</dbReference>
<dbReference type="AlphaFoldDB" id="A0A7D4TNH4"/>
<dbReference type="Proteomes" id="UP000505355">
    <property type="component" value="Chromosome"/>
</dbReference>
<dbReference type="Gene3D" id="1.10.150.20">
    <property type="entry name" value="5' to 3' exonuclease, C-terminal subdomain"/>
    <property type="match status" value="1"/>
</dbReference>
<dbReference type="GO" id="GO:0005737">
    <property type="term" value="C:cytoplasm"/>
    <property type="evidence" value="ECO:0007669"/>
    <property type="project" value="UniProtKB-SubCell"/>
</dbReference>
<dbReference type="GO" id="GO:0009432">
    <property type="term" value="P:SOS response"/>
    <property type="evidence" value="ECO:0007669"/>
    <property type="project" value="UniProtKB-UniRule"/>
</dbReference>
<evidence type="ECO:0000259" key="8">
    <source>
        <dbReference type="PROSITE" id="PS50164"/>
    </source>
</evidence>
<evidence type="ECO:0000313" key="11">
    <source>
        <dbReference type="Proteomes" id="UP000505355"/>
    </source>
</evidence>
<evidence type="ECO:0000256" key="5">
    <source>
        <dbReference type="ARBA" id="ARBA00023204"/>
    </source>
</evidence>
<dbReference type="PANTHER" id="PTHR30562:SF1">
    <property type="entry name" value="UVRABC SYSTEM PROTEIN C"/>
    <property type="match status" value="1"/>
</dbReference>
<dbReference type="Pfam" id="PF22920">
    <property type="entry name" value="UvrC_RNaseH"/>
    <property type="match status" value="1"/>
</dbReference>
<feature type="domain" description="UvrC family homology region profile" evidence="9">
    <location>
        <begin position="262"/>
        <end position="477"/>
    </location>
</feature>
<evidence type="ECO:0000313" key="10">
    <source>
        <dbReference type="EMBL" id="QKJ30973.1"/>
    </source>
</evidence>
<keyword evidence="11" id="KW-1185">Reference proteome</keyword>
<dbReference type="KEGG" id="mmab:HQ865_14840"/>
<dbReference type="InterPro" id="IPR010994">
    <property type="entry name" value="RuvA_2-like"/>
</dbReference>
<dbReference type="PROSITE" id="PS50164">
    <property type="entry name" value="GIY_YIG"/>
    <property type="match status" value="1"/>
</dbReference>
<dbReference type="InterPro" id="IPR001162">
    <property type="entry name" value="UvrC_RNase_H_dom"/>
</dbReference>
<evidence type="ECO:0000256" key="6">
    <source>
        <dbReference type="ARBA" id="ARBA00023236"/>
    </source>
</evidence>
<keyword evidence="3 7" id="KW-0228">DNA excision</keyword>
<comment type="subunit">
    <text evidence="7">Interacts with UvrB in an incision complex.</text>
</comment>
<evidence type="ECO:0000256" key="7">
    <source>
        <dbReference type="HAMAP-Rule" id="MF_00203"/>
    </source>
</evidence>
<dbReference type="RefSeq" id="WP_173415642.1">
    <property type="nucleotide sequence ID" value="NZ_CP054139.1"/>
</dbReference>
<dbReference type="Gene3D" id="3.40.1440.10">
    <property type="entry name" value="GIY-YIG endonuclease"/>
    <property type="match status" value="1"/>
</dbReference>
<accession>A0A7D4TNH4</accession>
<dbReference type="FunFam" id="3.40.1440.10:FF:000001">
    <property type="entry name" value="UvrABC system protein C"/>
    <property type="match status" value="1"/>
</dbReference>
<dbReference type="EMBL" id="CP054139">
    <property type="protein sequence ID" value="QKJ30973.1"/>
    <property type="molecule type" value="Genomic_DNA"/>
</dbReference>
<keyword evidence="4 7" id="KW-0267">Excision nuclease</keyword>
<evidence type="ECO:0000256" key="2">
    <source>
        <dbReference type="ARBA" id="ARBA00022763"/>
    </source>
</evidence>